<feature type="non-terminal residue" evidence="1">
    <location>
        <position position="66"/>
    </location>
</feature>
<evidence type="ECO:0000313" key="2">
    <source>
        <dbReference type="Proteomes" id="UP000229681"/>
    </source>
</evidence>
<comment type="caution">
    <text evidence="1">The sequence shown here is derived from an EMBL/GenBank/DDBJ whole genome shotgun (WGS) entry which is preliminary data.</text>
</comment>
<proteinExistence type="predicted"/>
<dbReference type="SUPFAM" id="SSF53659">
    <property type="entry name" value="Isocitrate/Isopropylmalate dehydrogenase-like"/>
    <property type="match status" value="1"/>
</dbReference>
<dbReference type="EMBL" id="PGTM01000685">
    <property type="protein sequence ID" value="PJF33932.1"/>
    <property type="molecule type" value="Genomic_DNA"/>
</dbReference>
<accession>A0A2M8P8S4</accession>
<gene>
    <name evidence="1" type="ORF">CUN49_17365</name>
</gene>
<dbReference type="AlphaFoldDB" id="A0A2M8P8S4"/>
<protein>
    <submittedName>
        <fullName evidence="1">Isocitrate dehydrogenase</fullName>
    </submittedName>
</protein>
<name>A0A2M8P8S4_9CHLR</name>
<evidence type="ECO:0000313" key="1">
    <source>
        <dbReference type="EMBL" id="PJF33932.1"/>
    </source>
</evidence>
<sequence length="66" mass="7330">MPKYTVVVLEGDQTGQELLLEALRVLQPSLIRLDLDFVPFDLSLQNRRATQNGVVFEAAAALNQFG</sequence>
<reference evidence="1 2" key="1">
    <citation type="submission" date="2017-11" db="EMBL/GenBank/DDBJ databases">
        <title>Evolution of Phototrophy in the Chloroflexi Phylum Driven by Horizontal Gene Transfer.</title>
        <authorList>
            <person name="Ward L.M."/>
            <person name="Hemp J."/>
            <person name="Shih P.M."/>
            <person name="Mcglynn S.E."/>
            <person name="Fischer W."/>
        </authorList>
    </citation>
    <scope>NUCLEOTIDE SEQUENCE [LARGE SCALE GENOMIC DNA]</scope>
    <source>
        <strain evidence="1">JP3_13</strain>
    </source>
</reference>
<dbReference type="Gene3D" id="3.40.718.10">
    <property type="entry name" value="Isopropylmalate Dehydrogenase"/>
    <property type="match status" value="1"/>
</dbReference>
<dbReference type="Proteomes" id="UP000229681">
    <property type="component" value="Unassembled WGS sequence"/>
</dbReference>
<organism evidence="1 2">
    <name type="scientific">Candidatus Thermofonsia Clade 1 bacterium</name>
    <dbReference type="NCBI Taxonomy" id="2364210"/>
    <lineage>
        <taxon>Bacteria</taxon>
        <taxon>Bacillati</taxon>
        <taxon>Chloroflexota</taxon>
        <taxon>Candidatus Thermofontia</taxon>
        <taxon>Candidatus Thermofonsia Clade 1</taxon>
    </lineage>
</organism>